<sequence length="311" mass="32742">MIIDLPNTTVADVNKRLVSAREEGGAVALGRVLTFLIYTPHDGEEQAIAAANEASSEHPMRIVVVTEPEAHSVAPGLSAQLRLGGDAGASEVVVLRPEGPSANSLPGLVNGLLLPDTPVVTWWPSHCPDCMAETSLGQISQRRILDSQSLGQGIVGLGRIASGYRPGDTDLAWGRITGWRTQLAATLDYLEIDTIHAATVAGVADNPSVALLAGWLAVSLGQPVTLDPSAPEGIGGVYSVQLDTSEGDISLVRTDDQTVLLRVPGQPDFPLLLPRRGLSTLVAEELRRLAPDTIYGRVLAEGIPMLKVIGQ</sequence>
<dbReference type="RefSeq" id="WP_104913555.1">
    <property type="nucleotide sequence ID" value="NZ_CP026923.1"/>
</dbReference>
<dbReference type="InterPro" id="IPR046802">
    <property type="entry name" value="OpcA_G6PD_C"/>
</dbReference>
<organism evidence="3 4">
    <name type="scientific">Pontimonas salivibrio</name>
    <dbReference type="NCBI Taxonomy" id="1159327"/>
    <lineage>
        <taxon>Bacteria</taxon>
        <taxon>Bacillati</taxon>
        <taxon>Actinomycetota</taxon>
        <taxon>Actinomycetes</taxon>
        <taxon>Micrococcales</taxon>
        <taxon>Microbacteriaceae</taxon>
        <taxon>Pontimonas</taxon>
    </lineage>
</organism>
<feature type="domain" description="Glucose-6-phosphate dehydrogenase assembly protein OpcA N-terminal" evidence="1">
    <location>
        <begin position="51"/>
        <end position="157"/>
    </location>
</feature>
<dbReference type="Proteomes" id="UP000243077">
    <property type="component" value="Chromosome"/>
</dbReference>
<gene>
    <name evidence="3" type="ORF">C3B54_111053</name>
</gene>
<keyword evidence="4" id="KW-1185">Reference proteome</keyword>
<dbReference type="InterPro" id="IPR004555">
    <property type="entry name" value="G6PDH_assembly_OpcA"/>
</dbReference>
<name>A0A2L2BQT1_9MICO</name>
<dbReference type="OrthoDB" id="128564at2"/>
<dbReference type="Pfam" id="PF10128">
    <property type="entry name" value="OpcA_G6PD_assem"/>
    <property type="match status" value="1"/>
</dbReference>
<reference evidence="3 4" key="1">
    <citation type="submission" date="2018-02" db="EMBL/GenBank/DDBJ databases">
        <title>Complete genome of the streamlined marine actinobacterium Pontimonas salivibrio CL-TW6 adapted to coastal planktonic lifestype.</title>
        <authorList>
            <person name="Cho B.C."/>
            <person name="Hardies S.C."/>
            <person name="Jang G.I."/>
            <person name="Hwang C.Y."/>
        </authorList>
    </citation>
    <scope>NUCLEOTIDE SEQUENCE [LARGE SCALE GENOMIC DNA]</scope>
    <source>
        <strain evidence="3 4">CL-TW6</strain>
    </source>
</reference>
<dbReference type="InterPro" id="IPR046801">
    <property type="entry name" value="OpcA_G6PD_N"/>
</dbReference>
<dbReference type="EMBL" id="CP026923">
    <property type="protein sequence ID" value="AVG24020.1"/>
    <property type="molecule type" value="Genomic_DNA"/>
</dbReference>
<evidence type="ECO:0000259" key="2">
    <source>
        <dbReference type="Pfam" id="PF20171"/>
    </source>
</evidence>
<protein>
    <submittedName>
        <fullName evidence="3">Glucose-6-phosphate dehydrogenase assembly protein OpcA</fullName>
    </submittedName>
</protein>
<evidence type="ECO:0000313" key="4">
    <source>
        <dbReference type="Proteomes" id="UP000243077"/>
    </source>
</evidence>
<dbReference type="PANTHER" id="PTHR38658">
    <property type="entry name" value="OXPP CYCLE PROTEIN OPCA-RELATED"/>
    <property type="match status" value="1"/>
</dbReference>
<dbReference type="KEGG" id="psai:C3B54_111053"/>
<dbReference type="Pfam" id="PF20171">
    <property type="entry name" value="OpcA_G6PD_C"/>
    <property type="match status" value="1"/>
</dbReference>
<dbReference type="AlphaFoldDB" id="A0A2L2BQT1"/>
<feature type="domain" description="Glucose-6-phosphate dehydrogenase assembly protein OpcA C-terminal" evidence="2">
    <location>
        <begin position="166"/>
        <end position="299"/>
    </location>
</feature>
<evidence type="ECO:0000313" key="3">
    <source>
        <dbReference type="EMBL" id="AVG24020.1"/>
    </source>
</evidence>
<evidence type="ECO:0000259" key="1">
    <source>
        <dbReference type="Pfam" id="PF10128"/>
    </source>
</evidence>
<accession>A0A2L2BQT1</accession>
<dbReference type="PANTHER" id="PTHR38658:SF1">
    <property type="entry name" value="OXPP CYCLE PROTEIN OPCA-RELATED"/>
    <property type="match status" value="1"/>
</dbReference>
<proteinExistence type="predicted"/>